<evidence type="ECO:0000313" key="3">
    <source>
        <dbReference type="Proteomes" id="UP001162811"/>
    </source>
</evidence>
<dbReference type="InterPro" id="IPR032710">
    <property type="entry name" value="NTF2-like_dom_sf"/>
</dbReference>
<comment type="caution">
    <text evidence="2">The sequence shown here is derived from an EMBL/GenBank/DDBJ whole genome shotgun (WGS) entry which is preliminary data.</text>
</comment>
<name>A0ABT1AG99_9RALS</name>
<dbReference type="SUPFAM" id="SSF54427">
    <property type="entry name" value="NTF2-like"/>
    <property type="match status" value="1"/>
</dbReference>
<evidence type="ECO:0000259" key="1">
    <source>
        <dbReference type="Pfam" id="PF13577"/>
    </source>
</evidence>
<organism evidence="2 3">
    <name type="scientific">Ralstonia soli</name>
    <dbReference type="NCBI Taxonomy" id="2953896"/>
    <lineage>
        <taxon>Bacteria</taxon>
        <taxon>Pseudomonadati</taxon>
        <taxon>Pseudomonadota</taxon>
        <taxon>Betaproteobacteria</taxon>
        <taxon>Burkholderiales</taxon>
        <taxon>Burkholderiaceae</taxon>
        <taxon>Ralstonia</taxon>
    </lineage>
</organism>
<dbReference type="EMBL" id="JAMXHT010000002">
    <property type="protein sequence ID" value="MCO5397417.1"/>
    <property type="molecule type" value="Genomic_DNA"/>
</dbReference>
<protein>
    <submittedName>
        <fullName evidence="2">Nuclear transport factor 2 family protein</fullName>
    </submittedName>
</protein>
<keyword evidence="3" id="KW-1185">Reference proteome</keyword>
<dbReference type="Gene3D" id="3.10.450.50">
    <property type="match status" value="1"/>
</dbReference>
<reference evidence="2" key="2">
    <citation type="journal article" date="2023" name="Front. Microbiol.">
        <title>Ralstonia chuxiongensis sp. nov., Ralstonia mojiangensis sp. nov., and Ralstonia soli sp. nov., isolated from tobacco fields, are three novel species in the family Burkholderiaceae.</title>
        <authorList>
            <person name="Lu C.H."/>
            <person name="Zhang Y.Y."/>
            <person name="Jiang N."/>
            <person name="Chen W."/>
            <person name="Shao X."/>
            <person name="Zhao Z.M."/>
            <person name="Lu W.L."/>
            <person name="Hu X."/>
            <person name="Xi Y.X."/>
            <person name="Zou S.Y."/>
            <person name="Wei Q.J."/>
            <person name="Lin Z.L."/>
            <person name="Gong L."/>
            <person name="Gai X.T."/>
            <person name="Zhang L.Q."/>
            <person name="Li J.Y."/>
            <person name="Jin Y."/>
            <person name="Xia Z.Y."/>
        </authorList>
    </citation>
    <scope>NUCLEOTIDE SEQUENCE</scope>
    <source>
        <strain evidence="2">21MJYT02-11</strain>
    </source>
</reference>
<evidence type="ECO:0000313" key="2">
    <source>
        <dbReference type="EMBL" id="MCO5397417.1"/>
    </source>
</evidence>
<feature type="domain" description="SnoaL-like" evidence="1">
    <location>
        <begin position="7"/>
        <end position="131"/>
    </location>
</feature>
<accession>A0ABT1AG99</accession>
<dbReference type="InterPro" id="IPR037401">
    <property type="entry name" value="SnoaL-like"/>
</dbReference>
<reference evidence="2" key="1">
    <citation type="submission" date="2022-06" db="EMBL/GenBank/DDBJ databases">
        <authorList>
            <person name="Lu C.-H."/>
        </authorList>
    </citation>
    <scope>NUCLEOTIDE SEQUENCE</scope>
    <source>
        <strain evidence="2">21MJYT02-11</strain>
    </source>
</reference>
<sequence>MDNALQDLLEIEAIRQLKYRYFRAVDCHDWPLLSSCLAEDCTTWLDSGKYRFNGRDEFVAELRKLLDDPPLLTLHQGHHPEIELVGASRDRATGLWYLEDYVISQEQNWLLRGTAYYRDEYVKRDGKWQILSTGYDRVFEAVTSPIPADFRVTANRFTSAR</sequence>
<proteinExistence type="predicted"/>
<dbReference type="RefSeq" id="WP_252677098.1">
    <property type="nucleotide sequence ID" value="NZ_JAMXHT010000002.1"/>
</dbReference>
<gene>
    <name evidence="2" type="ORF">NG900_04295</name>
</gene>
<dbReference type="Proteomes" id="UP001162811">
    <property type="component" value="Unassembled WGS sequence"/>
</dbReference>
<dbReference type="Pfam" id="PF13577">
    <property type="entry name" value="SnoaL_4"/>
    <property type="match status" value="1"/>
</dbReference>